<dbReference type="PANTHER" id="PTHR46585">
    <property type="entry name" value="INTEGRASE CORE DOMAIN CONTAINING PROTEIN"/>
    <property type="match status" value="1"/>
</dbReference>
<gene>
    <name evidence="3" type="ORF">Fcan01_17526</name>
</gene>
<dbReference type="Gene3D" id="3.30.420.10">
    <property type="entry name" value="Ribonuclease H-like superfamily/Ribonuclease H"/>
    <property type="match status" value="1"/>
</dbReference>
<proteinExistence type="predicted"/>
<evidence type="ECO:0000256" key="1">
    <source>
        <dbReference type="SAM" id="MobiDB-lite"/>
    </source>
</evidence>
<feature type="compositionally biased region" description="Basic residues" evidence="1">
    <location>
        <begin position="782"/>
        <end position="808"/>
    </location>
</feature>
<evidence type="ECO:0000313" key="3">
    <source>
        <dbReference type="EMBL" id="OXA47377.1"/>
    </source>
</evidence>
<dbReference type="OrthoDB" id="6343797at2759"/>
<dbReference type="GO" id="GO:0003676">
    <property type="term" value="F:nucleic acid binding"/>
    <property type="evidence" value="ECO:0007669"/>
    <property type="project" value="InterPro"/>
</dbReference>
<dbReference type="InterPro" id="IPR036397">
    <property type="entry name" value="RNaseH_sf"/>
</dbReference>
<dbReference type="SUPFAM" id="SSF53098">
    <property type="entry name" value="Ribonuclease H-like"/>
    <property type="match status" value="1"/>
</dbReference>
<dbReference type="InterPro" id="IPR012337">
    <property type="entry name" value="RNaseH-like_sf"/>
</dbReference>
<evidence type="ECO:0000313" key="4">
    <source>
        <dbReference type="Proteomes" id="UP000198287"/>
    </source>
</evidence>
<comment type="caution">
    <text evidence="3">The sequence shown here is derived from an EMBL/GenBank/DDBJ whole genome shotgun (WGS) entry which is preliminary data.</text>
</comment>
<feature type="region of interest" description="Disordered" evidence="1">
    <location>
        <begin position="745"/>
        <end position="816"/>
    </location>
</feature>
<feature type="compositionally biased region" description="Basic residues" evidence="1">
    <location>
        <begin position="752"/>
        <end position="769"/>
    </location>
</feature>
<keyword evidence="4" id="KW-1185">Reference proteome</keyword>
<evidence type="ECO:0000259" key="2">
    <source>
        <dbReference type="PROSITE" id="PS50994"/>
    </source>
</evidence>
<dbReference type="EMBL" id="LNIX01000013">
    <property type="protein sequence ID" value="OXA47377.1"/>
    <property type="molecule type" value="Genomic_DNA"/>
</dbReference>
<dbReference type="InterPro" id="IPR001584">
    <property type="entry name" value="Integrase_cat-core"/>
</dbReference>
<accession>A0A226DRS9</accession>
<dbReference type="Proteomes" id="UP000198287">
    <property type="component" value="Unassembled WGS sequence"/>
</dbReference>
<sequence length="1151" mass="129600">MVSIVRVIPISIYDRLVQEGILETELLKDRLLGKNVNISSNNVPSTSKSAPEEELQPNQIQPMLFSQSAETQASQTSDPGEVLAEEATNQAGGSKKGAFAQLSGFLKNNPEFQDKSKVESTLNSLMSSTIHKQVRKKFQRRKVIVAGIDLIHSADLVDYRRFGRVNSGQKWILLIVDLFSRFLFAIGLKSKSGKDVLEGMKKIYQQSKRLPKRLLWVDQGREFYNDLVIKYLNSKGITLYSTKSPAIKAAYAEVAVKGLRHKLGKFFTHTGKNRWVDSLQDFVKNINASYNRSIKMAPKDVTKELEGLVWHNIYASLVARDPILPKYAEGDRVRISSRKVKTFYKGFTPQYSMEIFTIDRSHSYSWGSNLLTSRSKQRIMLADGLNFKNRDFEVALTDLVFTDSYCPPSPVPPTPPTPLPPVVPKFFDGKNNVFKTRPQSKVKYTTTKATVTSKTVPSQVVSFVSALNTFLKIHKAPIEIMSFKKDEDPSHRTVLKISKSGPDKIFTLSENLLRPLGFTANSFADGSEYTSQNLQSDHEYKLLPDDADLSITGIHWVQYFQTIKEPEEYSYADLIDSYADSLDDEPVRIFLTRVDSIDILHVFIDNLECQLQLQSHINKLFGLPEDFIFSELHEEILLQPLPDPNINPPTPQPAVQSFSSIGLVLTNLNPTSRRQVAIFTMQLASQCVNVSLQAKTFMRKIICRLGACFLDKLPKALKVQTGEGKMKFGSGGFNPQTADYLIPLIKSQQPQKTKRKTKPRQSGKGKSKKSTSVPIKACGAGRRSRSSKPKPKPKAPKKKAPKKKKSATKKNLPNQDVTTVSSEISVYYPISNFRDNQNPIQFIVNSSGGHYLDLESARLRCSNYYLYRHHIQDLLSFTAGGKENYLAPQIFIPDSPQDTFTALNPGYVKRRALSASSKIFETSGRIVEPVFNQRSTTTSPCPYKIVFEDVQLRIHRHVINPKIITNHQKLLSSGKRMQLPTRSYDVKTFSVAKGSMNVASEILWSGVLPEMIVFFMQDTERVLGKLNKSIFCLNHFNIQSLVITVNGDSVLWREITFDMSKDINLIGFETIQAAFTHPELGTGITKDDYKNGTFMLVLDLSPDNFGGAFQPQKQGQLQIELKFREALTNTITCFAIAQNQTLIQIDKNNQV</sequence>
<protein>
    <recommendedName>
        <fullName evidence="2">Integrase catalytic domain-containing protein</fullName>
    </recommendedName>
</protein>
<organism evidence="3 4">
    <name type="scientific">Folsomia candida</name>
    <name type="common">Springtail</name>
    <dbReference type="NCBI Taxonomy" id="158441"/>
    <lineage>
        <taxon>Eukaryota</taxon>
        <taxon>Metazoa</taxon>
        <taxon>Ecdysozoa</taxon>
        <taxon>Arthropoda</taxon>
        <taxon>Hexapoda</taxon>
        <taxon>Collembola</taxon>
        <taxon>Entomobryomorpha</taxon>
        <taxon>Isotomoidea</taxon>
        <taxon>Isotomidae</taxon>
        <taxon>Proisotominae</taxon>
        <taxon>Folsomia</taxon>
    </lineage>
</organism>
<reference evidence="3 4" key="1">
    <citation type="submission" date="2015-12" db="EMBL/GenBank/DDBJ databases">
        <title>The genome of Folsomia candida.</title>
        <authorList>
            <person name="Faddeeva A."/>
            <person name="Derks M.F."/>
            <person name="Anvar Y."/>
            <person name="Smit S."/>
            <person name="Van Straalen N."/>
            <person name="Roelofs D."/>
        </authorList>
    </citation>
    <scope>NUCLEOTIDE SEQUENCE [LARGE SCALE GENOMIC DNA]</scope>
    <source>
        <strain evidence="3 4">VU population</strain>
        <tissue evidence="3">Whole body</tissue>
    </source>
</reference>
<name>A0A226DRS9_FOLCA</name>
<dbReference type="GO" id="GO:0015074">
    <property type="term" value="P:DNA integration"/>
    <property type="evidence" value="ECO:0007669"/>
    <property type="project" value="InterPro"/>
</dbReference>
<dbReference type="AlphaFoldDB" id="A0A226DRS9"/>
<dbReference type="PANTHER" id="PTHR46585:SF1">
    <property type="entry name" value="CHROMO DOMAIN-CONTAINING PROTEIN"/>
    <property type="match status" value="1"/>
</dbReference>
<feature type="domain" description="Integrase catalytic" evidence="2">
    <location>
        <begin position="138"/>
        <end position="306"/>
    </location>
</feature>
<dbReference type="PROSITE" id="PS50994">
    <property type="entry name" value="INTEGRASE"/>
    <property type="match status" value="1"/>
</dbReference>